<comment type="caution">
    <text evidence="7">The sequence shown here is derived from an EMBL/GenBank/DDBJ whole genome shotgun (WGS) entry which is preliminary data.</text>
</comment>
<gene>
    <name evidence="7" type="ORF">DFQ08_101660</name>
</gene>
<dbReference type="OrthoDB" id="9811121at2"/>
<keyword evidence="2 7" id="KW-0378">Hydrolase</keyword>
<proteinExistence type="inferred from homology"/>
<accession>A0A368ZJD4</accession>
<dbReference type="SUPFAM" id="SSF56317">
    <property type="entry name" value="Carbon-nitrogen hydrolase"/>
    <property type="match status" value="1"/>
</dbReference>
<dbReference type="PANTHER" id="PTHR47799">
    <property type="entry name" value="OMEGA-AMIDASE YAFV"/>
    <property type="match status" value="1"/>
</dbReference>
<dbReference type="Proteomes" id="UP000253436">
    <property type="component" value="Unassembled WGS sequence"/>
</dbReference>
<comment type="similarity">
    <text evidence="1">Belongs to the carbon-nitrogen hydrolase superfamily. NIT1/NIT2 family.</text>
</comment>
<dbReference type="GO" id="GO:0050152">
    <property type="term" value="F:omega-amidase activity"/>
    <property type="evidence" value="ECO:0007669"/>
    <property type="project" value="UniProtKB-EC"/>
</dbReference>
<organism evidence="7 8">
    <name type="scientific">Winogradskyella arenosi</name>
    <dbReference type="NCBI Taxonomy" id="533325"/>
    <lineage>
        <taxon>Bacteria</taxon>
        <taxon>Pseudomonadati</taxon>
        <taxon>Bacteroidota</taxon>
        <taxon>Flavobacteriia</taxon>
        <taxon>Flavobacteriales</taxon>
        <taxon>Flavobacteriaceae</taxon>
        <taxon>Winogradskyella</taxon>
    </lineage>
</organism>
<dbReference type="CDD" id="cd07575">
    <property type="entry name" value="Xc-1258_like"/>
    <property type="match status" value="1"/>
</dbReference>
<evidence type="ECO:0000256" key="2">
    <source>
        <dbReference type="ARBA" id="ARBA00022801"/>
    </source>
</evidence>
<name>A0A368ZJD4_9FLAO</name>
<dbReference type="FunFam" id="3.60.110.10:FF:000004">
    <property type="entry name" value="Carbon-nitrogen hydrolase"/>
    <property type="match status" value="1"/>
</dbReference>
<dbReference type="PANTHER" id="PTHR47799:SF1">
    <property type="entry name" value="OMEGA-AMIDASE YAFV"/>
    <property type="match status" value="1"/>
</dbReference>
<evidence type="ECO:0000256" key="5">
    <source>
        <dbReference type="ARBA" id="ARBA00072139"/>
    </source>
</evidence>
<dbReference type="Pfam" id="PF00795">
    <property type="entry name" value="CN_hydrolase"/>
    <property type="match status" value="1"/>
</dbReference>
<comment type="catalytic activity">
    <reaction evidence="4">
        <text>a monoamide of a dicarboxylate + H2O = a dicarboxylate + NH4(+)</text>
        <dbReference type="Rhea" id="RHEA:11716"/>
        <dbReference type="ChEBI" id="CHEBI:15377"/>
        <dbReference type="ChEBI" id="CHEBI:28938"/>
        <dbReference type="ChEBI" id="CHEBI:28965"/>
        <dbReference type="ChEBI" id="CHEBI:77450"/>
        <dbReference type="EC" id="3.5.1.3"/>
    </reaction>
</comment>
<dbReference type="InterPro" id="IPR036526">
    <property type="entry name" value="C-N_Hydrolase_sf"/>
</dbReference>
<dbReference type="Gene3D" id="3.60.110.10">
    <property type="entry name" value="Carbon-nitrogen hydrolase"/>
    <property type="match status" value="1"/>
</dbReference>
<dbReference type="PROSITE" id="PS50263">
    <property type="entry name" value="CN_HYDROLASE"/>
    <property type="match status" value="1"/>
</dbReference>
<protein>
    <recommendedName>
        <fullName evidence="5">Omega-amidase YafV</fullName>
        <ecNumber evidence="3">3.5.1.3</ecNumber>
    </recommendedName>
</protein>
<dbReference type="RefSeq" id="WP_114308354.1">
    <property type="nucleotide sequence ID" value="NZ_QPJO01000001.1"/>
</dbReference>
<dbReference type="InterPro" id="IPR003010">
    <property type="entry name" value="C-N_Hydrolase"/>
</dbReference>
<dbReference type="AlphaFoldDB" id="A0A368ZJD4"/>
<dbReference type="InterPro" id="IPR052737">
    <property type="entry name" value="Omega-amidase_YafV"/>
</dbReference>
<evidence type="ECO:0000256" key="4">
    <source>
        <dbReference type="ARBA" id="ARBA00052904"/>
    </source>
</evidence>
<evidence type="ECO:0000313" key="7">
    <source>
        <dbReference type="EMBL" id="RCW93861.1"/>
    </source>
</evidence>
<dbReference type="GO" id="GO:0106008">
    <property type="term" value="F:2-oxoglutaramate amidase activity"/>
    <property type="evidence" value="ECO:0007669"/>
    <property type="project" value="TreeGrafter"/>
</dbReference>
<reference evidence="7 8" key="1">
    <citation type="submission" date="2018-07" db="EMBL/GenBank/DDBJ databases">
        <title>Genomic Encyclopedia of Type Strains, Phase III (KMG-III): the genomes of soil and plant-associated and newly described type strains.</title>
        <authorList>
            <person name="Whitman W."/>
        </authorList>
    </citation>
    <scope>NUCLEOTIDE SEQUENCE [LARGE SCALE GENOMIC DNA]</scope>
    <source>
        <strain evidence="7 8">CECT 7958</strain>
    </source>
</reference>
<evidence type="ECO:0000256" key="1">
    <source>
        <dbReference type="ARBA" id="ARBA00010613"/>
    </source>
</evidence>
<feature type="domain" description="CN hydrolase" evidence="6">
    <location>
        <begin position="5"/>
        <end position="242"/>
    </location>
</feature>
<dbReference type="EC" id="3.5.1.3" evidence="3"/>
<evidence type="ECO:0000256" key="3">
    <source>
        <dbReference type="ARBA" id="ARBA00039118"/>
    </source>
</evidence>
<evidence type="ECO:0000259" key="6">
    <source>
        <dbReference type="PROSITE" id="PS50263"/>
    </source>
</evidence>
<dbReference type="NCBIfam" id="NF007757">
    <property type="entry name" value="PRK10438.1"/>
    <property type="match status" value="1"/>
</dbReference>
<evidence type="ECO:0000313" key="8">
    <source>
        <dbReference type="Proteomes" id="UP000253436"/>
    </source>
</evidence>
<dbReference type="EMBL" id="QPJO01000001">
    <property type="protein sequence ID" value="RCW93861.1"/>
    <property type="molecule type" value="Genomic_DNA"/>
</dbReference>
<sequence length="263" mass="29804">MSKVLNVALIQTALVWENPKENRRLLNEKINTVNSGVDLFVLPEMFTSGFTMNPSLVAETMEGETLSWLKEKAKEKNAVMLGSLVITENGNFYNRMVCVEPSGAVTCYDKRHTFTLAGEDKVYTAGTEKVIFNYKGWKICPLVCYDLRFPVWARNVEDYDLLIYVANWPKVRVAAWDALLQARAIENMAYCIGVNRVGLDGNNYEHSGHSVAYDVLGKRLDQIPEDTETIEIVTLEKAAIKKYRDKLNFLNDADAFSLKVQTQ</sequence>
<keyword evidence="8" id="KW-1185">Reference proteome</keyword>